<name>A0AAV4G717_9GAST</name>
<dbReference type="InterPro" id="IPR051275">
    <property type="entry name" value="Cell_adhesion_signaling"/>
</dbReference>
<evidence type="ECO:0000256" key="4">
    <source>
        <dbReference type="ARBA" id="ARBA00023180"/>
    </source>
</evidence>
<keyword evidence="5" id="KW-0393">Immunoglobulin domain</keyword>
<dbReference type="Pfam" id="PF00047">
    <property type="entry name" value="ig"/>
    <property type="match status" value="1"/>
</dbReference>
<dbReference type="Gene3D" id="2.60.40.10">
    <property type="entry name" value="Immunoglobulins"/>
    <property type="match status" value="2"/>
</dbReference>
<proteinExistence type="predicted"/>
<evidence type="ECO:0000256" key="5">
    <source>
        <dbReference type="ARBA" id="ARBA00023319"/>
    </source>
</evidence>
<dbReference type="PROSITE" id="PS50835">
    <property type="entry name" value="IG_LIKE"/>
    <property type="match status" value="2"/>
</dbReference>
<dbReference type="SUPFAM" id="SSF48726">
    <property type="entry name" value="Immunoglobulin"/>
    <property type="match status" value="2"/>
</dbReference>
<protein>
    <submittedName>
        <fullName evidence="8">Netrin receptor DCC</fullName>
    </submittedName>
</protein>
<comment type="subcellular location">
    <subcellularLocation>
        <location evidence="1">Membrane</location>
        <topology evidence="1">Single-pass type I membrane protein</topology>
    </subcellularLocation>
</comment>
<dbReference type="InterPro" id="IPR013151">
    <property type="entry name" value="Immunoglobulin_dom"/>
</dbReference>
<comment type="caution">
    <text evidence="8">The sequence shown here is derived from an EMBL/GenBank/DDBJ whole genome shotgun (WGS) entry which is preliminary data.</text>
</comment>
<keyword evidence="4" id="KW-0325">Glycoprotein</keyword>
<dbReference type="Pfam" id="PF07679">
    <property type="entry name" value="I-set"/>
    <property type="match status" value="1"/>
</dbReference>
<gene>
    <name evidence="8" type="ORF">ElyMa_004068600</name>
</gene>
<sequence length="228" mass="24231">MTLDGNDAYLNGVSDVAAAVVYNGDDDGGDNDDRDVDDDGDDDDDEAVNDDNGAGSSGQDLSSIPEFHFIREPAVTTLTRSGTAATLDCVVAYDGLTKPDIHWIREAGEGQPGIRLDDNSVRYTLSNGSLYFKRVNDASSTGSYRCGATVPGVGTIVSRAAYLDVTYIRKPLLREPTDLALAPGDTAAFECLAEASPQAKVTWFKGDVQVHEGQGHGVHIYPTGERPS</sequence>
<dbReference type="PANTHER" id="PTHR11640">
    <property type="entry name" value="NEPHRIN"/>
    <property type="match status" value="1"/>
</dbReference>
<evidence type="ECO:0000256" key="3">
    <source>
        <dbReference type="ARBA" id="ARBA00023157"/>
    </source>
</evidence>
<reference evidence="8 9" key="1">
    <citation type="journal article" date="2021" name="Elife">
        <title>Chloroplast acquisition without the gene transfer in kleptoplastic sea slugs, Plakobranchus ocellatus.</title>
        <authorList>
            <person name="Maeda T."/>
            <person name="Takahashi S."/>
            <person name="Yoshida T."/>
            <person name="Shimamura S."/>
            <person name="Takaki Y."/>
            <person name="Nagai Y."/>
            <person name="Toyoda A."/>
            <person name="Suzuki Y."/>
            <person name="Arimoto A."/>
            <person name="Ishii H."/>
            <person name="Satoh N."/>
            <person name="Nishiyama T."/>
            <person name="Hasebe M."/>
            <person name="Maruyama T."/>
            <person name="Minagawa J."/>
            <person name="Obokata J."/>
            <person name="Shigenobu S."/>
        </authorList>
    </citation>
    <scope>NUCLEOTIDE SEQUENCE [LARGE SCALE GENOMIC DNA]</scope>
</reference>
<evidence type="ECO:0000313" key="8">
    <source>
        <dbReference type="EMBL" id="GFR81387.1"/>
    </source>
</evidence>
<dbReference type="InterPro" id="IPR007110">
    <property type="entry name" value="Ig-like_dom"/>
</dbReference>
<keyword evidence="2" id="KW-0472">Membrane</keyword>
<dbReference type="GO" id="GO:0016020">
    <property type="term" value="C:membrane"/>
    <property type="evidence" value="ECO:0007669"/>
    <property type="project" value="UniProtKB-SubCell"/>
</dbReference>
<feature type="compositionally biased region" description="Acidic residues" evidence="6">
    <location>
        <begin position="24"/>
        <end position="49"/>
    </location>
</feature>
<keyword evidence="3" id="KW-1015">Disulfide bond</keyword>
<keyword evidence="9" id="KW-1185">Reference proteome</keyword>
<evidence type="ECO:0000256" key="6">
    <source>
        <dbReference type="SAM" id="MobiDB-lite"/>
    </source>
</evidence>
<dbReference type="EMBL" id="BMAT01008265">
    <property type="protein sequence ID" value="GFR81387.1"/>
    <property type="molecule type" value="Genomic_DNA"/>
</dbReference>
<accession>A0AAV4G717</accession>
<dbReference type="Proteomes" id="UP000762676">
    <property type="component" value="Unassembled WGS sequence"/>
</dbReference>
<dbReference type="InterPro" id="IPR013098">
    <property type="entry name" value="Ig_I-set"/>
</dbReference>
<dbReference type="AlphaFoldDB" id="A0AAV4G717"/>
<feature type="region of interest" description="Disordered" evidence="6">
    <location>
        <begin position="21"/>
        <end position="62"/>
    </location>
</feature>
<evidence type="ECO:0000259" key="7">
    <source>
        <dbReference type="PROSITE" id="PS50835"/>
    </source>
</evidence>
<feature type="domain" description="Ig-like" evidence="7">
    <location>
        <begin position="171"/>
        <end position="228"/>
    </location>
</feature>
<feature type="domain" description="Ig-like" evidence="7">
    <location>
        <begin position="65"/>
        <end position="149"/>
    </location>
</feature>
<evidence type="ECO:0000256" key="1">
    <source>
        <dbReference type="ARBA" id="ARBA00004479"/>
    </source>
</evidence>
<evidence type="ECO:0000313" key="9">
    <source>
        <dbReference type="Proteomes" id="UP000762676"/>
    </source>
</evidence>
<dbReference type="InterPro" id="IPR013783">
    <property type="entry name" value="Ig-like_fold"/>
</dbReference>
<organism evidence="8 9">
    <name type="scientific">Elysia marginata</name>
    <dbReference type="NCBI Taxonomy" id="1093978"/>
    <lineage>
        <taxon>Eukaryota</taxon>
        <taxon>Metazoa</taxon>
        <taxon>Spiralia</taxon>
        <taxon>Lophotrochozoa</taxon>
        <taxon>Mollusca</taxon>
        <taxon>Gastropoda</taxon>
        <taxon>Heterobranchia</taxon>
        <taxon>Euthyneura</taxon>
        <taxon>Panpulmonata</taxon>
        <taxon>Sacoglossa</taxon>
        <taxon>Placobranchoidea</taxon>
        <taxon>Plakobranchidae</taxon>
        <taxon>Elysia</taxon>
    </lineage>
</organism>
<evidence type="ECO:0000256" key="2">
    <source>
        <dbReference type="ARBA" id="ARBA00023136"/>
    </source>
</evidence>
<keyword evidence="8" id="KW-0675">Receptor</keyword>
<dbReference type="InterPro" id="IPR036179">
    <property type="entry name" value="Ig-like_dom_sf"/>
</dbReference>